<feature type="transmembrane region" description="Helical" evidence="1">
    <location>
        <begin position="88"/>
        <end position="110"/>
    </location>
</feature>
<feature type="transmembrane region" description="Helical" evidence="1">
    <location>
        <begin position="64"/>
        <end position="81"/>
    </location>
</feature>
<gene>
    <name evidence="2" type="ORF">GF359_04505</name>
</gene>
<proteinExistence type="predicted"/>
<dbReference type="EMBL" id="WJKJ01000146">
    <property type="protein sequence ID" value="MBD3364456.1"/>
    <property type="molecule type" value="Genomic_DNA"/>
</dbReference>
<comment type="caution">
    <text evidence="2">The sequence shown here is derived from an EMBL/GenBank/DDBJ whole genome shotgun (WGS) entry which is preliminary data.</text>
</comment>
<evidence type="ECO:0000313" key="2">
    <source>
        <dbReference type="EMBL" id="MBD3364456.1"/>
    </source>
</evidence>
<keyword evidence="1" id="KW-0472">Membrane</keyword>
<protein>
    <submittedName>
        <fullName evidence="2">Uncharacterized protein</fullName>
    </submittedName>
</protein>
<reference evidence="2" key="1">
    <citation type="submission" date="2019-11" db="EMBL/GenBank/DDBJ databases">
        <title>Microbial mats filling the niche in hypersaline microbial mats.</title>
        <authorList>
            <person name="Wong H.L."/>
            <person name="Macleod F.I."/>
            <person name="White R.A. III"/>
            <person name="Burns B.P."/>
        </authorList>
    </citation>
    <scope>NUCLEOTIDE SEQUENCE</scope>
    <source>
        <strain evidence="2">Bin_327</strain>
    </source>
</reference>
<dbReference type="Proteomes" id="UP000630660">
    <property type="component" value="Unassembled WGS sequence"/>
</dbReference>
<keyword evidence="1" id="KW-1133">Transmembrane helix</keyword>
<accession>A0A9D5K8S5</accession>
<sequence>MKKNQILEEYSPEEAKGLWEFKFLGWLFLIIQGGSVILIVGLLTNLFPRIYVGSVLDVISQNTTTIPLIILALAHTGILLVQFLKRPIGWTITLTFLAGMTVFSILEMILFSFDPFNLAGIGHSALWILYFLFSKRVRLRFFYQDLFNRERLTIVCPHCREEVILDSEKCCGAALTEDDRFNALCLRITDPKVPIDVRVAQIELLDERFGKKCLPFFKEQFQRQLKSPIRVAKIAATLNRLIDKYS</sequence>
<feature type="transmembrane region" description="Helical" evidence="1">
    <location>
        <begin position="21"/>
        <end position="44"/>
    </location>
</feature>
<feature type="transmembrane region" description="Helical" evidence="1">
    <location>
        <begin position="116"/>
        <end position="133"/>
    </location>
</feature>
<evidence type="ECO:0000313" key="3">
    <source>
        <dbReference type="Proteomes" id="UP000630660"/>
    </source>
</evidence>
<keyword evidence="1" id="KW-0812">Transmembrane</keyword>
<evidence type="ECO:0000256" key="1">
    <source>
        <dbReference type="SAM" id="Phobius"/>
    </source>
</evidence>
<organism evidence="2 3">
    <name type="scientific">candidate division WOR-3 bacterium</name>
    <dbReference type="NCBI Taxonomy" id="2052148"/>
    <lineage>
        <taxon>Bacteria</taxon>
        <taxon>Bacteria division WOR-3</taxon>
    </lineage>
</organism>
<name>A0A9D5K8S5_UNCW3</name>
<dbReference type="AlphaFoldDB" id="A0A9D5K8S5"/>